<dbReference type="EMBL" id="CP015102">
    <property type="protein sequence ID" value="ASJ06662.1"/>
    <property type="molecule type" value="Genomic_DNA"/>
</dbReference>
<reference evidence="3 4" key="1">
    <citation type="submission" date="2016-04" db="EMBL/GenBank/DDBJ databases">
        <title>Complete genome sequence of Thermococcus pacificus type strain P4.</title>
        <authorList>
            <person name="Oger P.M."/>
        </authorList>
    </citation>
    <scope>NUCLEOTIDE SEQUENCE [LARGE SCALE GENOMIC DNA]</scope>
    <source>
        <strain evidence="3 4">P-4</strain>
    </source>
</reference>
<organism evidence="3 4">
    <name type="scientific">Thermococcus pacificus</name>
    <dbReference type="NCBI Taxonomy" id="71998"/>
    <lineage>
        <taxon>Archaea</taxon>
        <taxon>Methanobacteriati</taxon>
        <taxon>Methanobacteriota</taxon>
        <taxon>Thermococci</taxon>
        <taxon>Thermococcales</taxon>
        <taxon>Thermococcaceae</taxon>
        <taxon>Thermococcus</taxon>
    </lineage>
</organism>
<name>A0A218P7A3_9EURY</name>
<dbReference type="PROSITE" id="PS50966">
    <property type="entry name" value="ZF_SWIM"/>
    <property type="match status" value="1"/>
</dbReference>
<evidence type="ECO:0000313" key="3">
    <source>
        <dbReference type="EMBL" id="ASJ06662.1"/>
    </source>
</evidence>
<dbReference type="Proteomes" id="UP000197418">
    <property type="component" value="Chromosome"/>
</dbReference>
<dbReference type="AlphaFoldDB" id="A0A218P7A3"/>
<evidence type="ECO:0000256" key="1">
    <source>
        <dbReference type="PROSITE-ProRule" id="PRU00325"/>
    </source>
</evidence>
<accession>A0A218P7A3</accession>
<evidence type="ECO:0000259" key="2">
    <source>
        <dbReference type="PROSITE" id="PS50966"/>
    </source>
</evidence>
<dbReference type="GeneID" id="33315535"/>
<sequence length="176" mass="20265">MDEKTLRKGERYYKSGKVLWVVKYGDRLFSKVLGTYPYYVELDLRTGENRCTCPLGGDCKHVAAVMKAHESGFYFETFDRHAELFPEAVAMEFLAEVPELALDVILKELRFALSTDESGSEVARLLRRALKLTEATGKREALHFLEDAVEEYKHVFSDYELSLKLEDELRELKTAL</sequence>
<dbReference type="Pfam" id="PF04434">
    <property type="entry name" value="SWIM"/>
    <property type="match status" value="1"/>
</dbReference>
<keyword evidence="1" id="KW-0863">Zinc-finger</keyword>
<gene>
    <name evidence="3" type="ORF">A3L08_04655</name>
</gene>
<dbReference type="OrthoDB" id="41163at2157"/>
<dbReference type="InterPro" id="IPR007527">
    <property type="entry name" value="Znf_SWIM"/>
</dbReference>
<keyword evidence="1" id="KW-0479">Metal-binding</keyword>
<evidence type="ECO:0000313" key="4">
    <source>
        <dbReference type="Proteomes" id="UP000197418"/>
    </source>
</evidence>
<dbReference type="KEGG" id="tpaf:A3L08_04655"/>
<keyword evidence="4" id="KW-1185">Reference proteome</keyword>
<dbReference type="GO" id="GO:0008270">
    <property type="term" value="F:zinc ion binding"/>
    <property type="evidence" value="ECO:0007669"/>
    <property type="project" value="UniProtKB-KW"/>
</dbReference>
<keyword evidence="1" id="KW-0862">Zinc</keyword>
<dbReference type="RefSeq" id="WP_088853918.1">
    <property type="nucleotide sequence ID" value="NZ_CP015102.1"/>
</dbReference>
<proteinExistence type="predicted"/>
<feature type="domain" description="SWIM-type" evidence="2">
    <location>
        <begin position="38"/>
        <end position="70"/>
    </location>
</feature>
<protein>
    <recommendedName>
        <fullName evidence="2">SWIM-type domain-containing protein</fullName>
    </recommendedName>
</protein>